<dbReference type="AlphaFoldDB" id="A0A2P2JGC8"/>
<evidence type="ECO:0000313" key="1">
    <source>
        <dbReference type="EMBL" id="MBW92500.1"/>
    </source>
</evidence>
<dbReference type="EMBL" id="GGEC01012017">
    <property type="protein sequence ID" value="MBW92500.1"/>
    <property type="molecule type" value="Transcribed_RNA"/>
</dbReference>
<proteinExistence type="predicted"/>
<dbReference type="PANTHER" id="PTHR37744:SF1">
    <property type="entry name" value="STAR LIPID TRANSFER-LIKE PROTEIN"/>
    <property type="match status" value="1"/>
</dbReference>
<dbReference type="PANTHER" id="PTHR37744">
    <property type="entry name" value="STAR LIPID TRANSFER-LIKE PROTEIN"/>
    <property type="match status" value="1"/>
</dbReference>
<protein>
    <submittedName>
        <fullName evidence="1">Uncharacterized protein LOC8265810</fullName>
    </submittedName>
</protein>
<accession>A0A2P2JGC8</accession>
<organism evidence="1">
    <name type="scientific">Rhizophora mucronata</name>
    <name type="common">Asiatic mangrove</name>
    <dbReference type="NCBI Taxonomy" id="61149"/>
    <lineage>
        <taxon>Eukaryota</taxon>
        <taxon>Viridiplantae</taxon>
        <taxon>Streptophyta</taxon>
        <taxon>Embryophyta</taxon>
        <taxon>Tracheophyta</taxon>
        <taxon>Spermatophyta</taxon>
        <taxon>Magnoliopsida</taxon>
        <taxon>eudicotyledons</taxon>
        <taxon>Gunneridae</taxon>
        <taxon>Pentapetalae</taxon>
        <taxon>rosids</taxon>
        <taxon>fabids</taxon>
        <taxon>Malpighiales</taxon>
        <taxon>Rhizophoraceae</taxon>
        <taxon>Rhizophora</taxon>
    </lineage>
</organism>
<name>A0A2P2JGC8_RHIMU</name>
<reference evidence="1" key="1">
    <citation type="submission" date="2018-02" db="EMBL/GenBank/DDBJ databases">
        <title>Rhizophora mucronata_Transcriptome.</title>
        <authorList>
            <person name="Meera S.P."/>
            <person name="Sreeshan A."/>
            <person name="Augustine A."/>
        </authorList>
    </citation>
    <scope>NUCLEOTIDE SEQUENCE</scope>
    <source>
        <tissue evidence="1">Leaf</tissue>
    </source>
</reference>
<sequence>MDDRMDGGGGDGVEGCGNQWCWWVIASTAQLGLGISSFRRGYAGDSRLMPFKAFAVASLFVGSAASATIASLQACGMRQVEDYVELGANIKSWIRASAGAQKE</sequence>